<dbReference type="Pfam" id="PF20009">
    <property type="entry name" value="GEVED"/>
    <property type="match status" value="1"/>
</dbReference>
<comment type="caution">
    <text evidence="6">The sequence shown here is derived from an EMBL/GenBank/DDBJ whole genome shotgun (WGS) entry which is preliminary data.</text>
</comment>
<gene>
    <name evidence="6" type="ORF">AB4566_20380</name>
</gene>
<evidence type="ECO:0000256" key="1">
    <source>
        <dbReference type="SAM" id="MobiDB-lite"/>
    </source>
</evidence>
<evidence type="ECO:0000256" key="2">
    <source>
        <dbReference type="SAM" id="SignalP"/>
    </source>
</evidence>
<dbReference type="EMBL" id="JBFRUW010000099">
    <property type="protein sequence ID" value="MFA0570617.1"/>
    <property type="molecule type" value="Genomic_DNA"/>
</dbReference>
<feature type="compositionally biased region" description="Polar residues" evidence="1">
    <location>
        <begin position="307"/>
        <end position="317"/>
    </location>
</feature>
<feature type="domain" description="GEVED" evidence="4">
    <location>
        <begin position="352"/>
        <end position="423"/>
    </location>
</feature>
<dbReference type="NCBIfam" id="TIGR04456">
    <property type="entry name" value="LruC_dom"/>
    <property type="match status" value="1"/>
</dbReference>
<dbReference type="InterPro" id="IPR011042">
    <property type="entry name" value="6-blade_b-propeller_TolB-like"/>
</dbReference>
<dbReference type="Pfam" id="PF16130">
    <property type="entry name" value="DUF4842"/>
    <property type="match status" value="1"/>
</dbReference>
<dbReference type="Pfam" id="PF21959">
    <property type="entry name" value="DUF6923"/>
    <property type="match status" value="1"/>
</dbReference>
<protein>
    <submittedName>
        <fullName evidence="6">LruC domain-containing protein</fullName>
    </submittedName>
</protein>
<feature type="region of interest" description="Disordered" evidence="1">
    <location>
        <begin position="303"/>
        <end position="322"/>
    </location>
</feature>
<name>A0ABV4NGN4_9VIBR</name>
<evidence type="ECO:0000313" key="6">
    <source>
        <dbReference type="EMBL" id="MFA0570617.1"/>
    </source>
</evidence>
<keyword evidence="7" id="KW-1185">Reference proteome</keyword>
<dbReference type="InterPro" id="IPR032295">
    <property type="entry name" value="DUF4842"/>
</dbReference>
<dbReference type="SUPFAM" id="SSF75011">
    <property type="entry name" value="3-carboxy-cis,cis-mucoante lactonizing enzyme"/>
    <property type="match status" value="1"/>
</dbReference>
<reference evidence="6 7" key="1">
    <citation type="journal article" date="2024" name="ISME J.">
        <title>Tailless and filamentous prophages are predominant in marine Vibrio.</title>
        <authorList>
            <person name="Steensen K."/>
            <person name="Seneca J."/>
            <person name="Bartlau N."/>
            <person name="Yu X.A."/>
            <person name="Hussain F.A."/>
            <person name="Polz M.F."/>
        </authorList>
    </citation>
    <scope>NUCLEOTIDE SEQUENCE [LARGE SCALE GENOMIC DNA]</scope>
    <source>
        <strain evidence="6 7">10N.222.51.A1</strain>
    </source>
</reference>
<evidence type="ECO:0000259" key="4">
    <source>
        <dbReference type="Pfam" id="PF20009"/>
    </source>
</evidence>
<evidence type="ECO:0000259" key="5">
    <source>
        <dbReference type="Pfam" id="PF21959"/>
    </source>
</evidence>
<dbReference type="InterPro" id="IPR031025">
    <property type="entry name" value="LruC_dom"/>
</dbReference>
<feature type="chain" id="PRO_5046397314" evidence="2">
    <location>
        <begin position="19"/>
        <end position="716"/>
    </location>
</feature>
<dbReference type="InterPro" id="IPR054215">
    <property type="entry name" value="DUF6923"/>
</dbReference>
<keyword evidence="2" id="KW-0732">Signal</keyword>
<accession>A0ABV4NGN4</accession>
<feature type="domain" description="DUF6923" evidence="5">
    <location>
        <begin position="33"/>
        <end position="258"/>
    </location>
</feature>
<evidence type="ECO:0000313" key="7">
    <source>
        <dbReference type="Proteomes" id="UP001570417"/>
    </source>
</evidence>
<sequence length="716" mass="78337">MRITTLSLMLGMPFFAHAAPFDTCPSQAYLFQSTPVQVYGINLVTGSTTLLQADTGINANINAVGFDFDDRYIYGYDTTNKRIVRLGKDFQAEVINTSGLPTNHTFYVGDVFGHKYYLYRKGEGLFSIDLTPLDSDKNAVLPVTQISSSATINLTDFAFHPGNGFLYGIDNNSGYLYRFDRTDGSSEMIGDTGETGTFGAGYFDVNGYYYVSRNQDGKIYRINLSTSNQSNIDNGIVPAVEFVSNGPASSQNDGARCANAPVVDEDSNIDFGDAPNSYLTLLESNGPRHELDGLTWLGTAQPDGEQNGFTAPQSDESSGIDDEWSNGGIGFVTGLESGLDSKVLIDASTSGYLSAWIDWNQDGSFDGENEQVFTDQALSAGENTLFLTADIGALTGTTWARFRFSQQTGLNYFGGSTSGEVVDIQVDVLNDGASARYFPSASGYATLAYEDNWPYKADYDMNDAVIFYRITEILKDGKVVKSTINGRLAAVGADYLNGFAIRMEGLSPAMVNSSSSYMKHNGTYVDSGVNDTLGLENNRSEAIFVVTENLTAHTSNGCSFYRTKSDCKEAEEFEFQIGVTINGEGIETNVWTDMPYDPFIFATPGHYHGPNLPLHPGRSWEVHLSDHSPTEAFDSANLFNTGLGVDDSRPAEGKYFKTVENHPWALLITSPDEWEWPLERVNIVTAYPDFASYAESEGQQSTDWYKAPAANQCYIP</sequence>
<dbReference type="Gene3D" id="2.120.10.30">
    <property type="entry name" value="TolB, C-terminal domain"/>
    <property type="match status" value="1"/>
</dbReference>
<dbReference type="RefSeq" id="WP_372268210.1">
    <property type="nucleotide sequence ID" value="NZ_JBFRUW010000099.1"/>
</dbReference>
<feature type="domain" description="DUF4842" evidence="3">
    <location>
        <begin position="477"/>
        <end position="705"/>
    </location>
</feature>
<evidence type="ECO:0000259" key="3">
    <source>
        <dbReference type="Pfam" id="PF16130"/>
    </source>
</evidence>
<proteinExistence type="predicted"/>
<dbReference type="InterPro" id="IPR045474">
    <property type="entry name" value="GEVED"/>
</dbReference>
<organism evidence="6 7">
    <name type="scientific">Vibrio gallaecicus</name>
    <dbReference type="NCBI Taxonomy" id="552386"/>
    <lineage>
        <taxon>Bacteria</taxon>
        <taxon>Pseudomonadati</taxon>
        <taxon>Pseudomonadota</taxon>
        <taxon>Gammaproteobacteria</taxon>
        <taxon>Vibrionales</taxon>
        <taxon>Vibrionaceae</taxon>
        <taxon>Vibrio</taxon>
    </lineage>
</organism>
<dbReference type="Proteomes" id="UP001570417">
    <property type="component" value="Unassembled WGS sequence"/>
</dbReference>
<feature type="signal peptide" evidence="2">
    <location>
        <begin position="1"/>
        <end position="18"/>
    </location>
</feature>